<evidence type="ECO:0000313" key="2">
    <source>
        <dbReference type="Proteomes" id="UP001454036"/>
    </source>
</evidence>
<dbReference type="Proteomes" id="UP001454036">
    <property type="component" value="Unassembled WGS sequence"/>
</dbReference>
<sequence>MMRGDLVILVLWDQGMGDDARVSDSGRKVGSTEDYGLRLTSRGGAFGAAGIELRCQVVRGARRLRVERKRRVGMEGGGCGIKGVVEVVVAVVRWWRRRKVRREER</sequence>
<gene>
    <name evidence="1" type="ORF">LIER_00669</name>
</gene>
<accession>A0AAV3NJA4</accession>
<keyword evidence="2" id="KW-1185">Reference proteome</keyword>
<name>A0AAV3NJA4_LITER</name>
<dbReference type="EMBL" id="BAABME010000053">
    <property type="protein sequence ID" value="GAA0139043.1"/>
    <property type="molecule type" value="Genomic_DNA"/>
</dbReference>
<reference evidence="1 2" key="1">
    <citation type="submission" date="2024-01" db="EMBL/GenBank/DDBJ databases">
        <title>The complete chloroplast genome sequence of Lithospermum erythrorhizon: insights into the phylogenetic relationship among Boraginaceae species and the maternal lineages of purple gromwells.</title>
        <authorList>
            <person name="Okada T."/>
            <person name="Watanabe K."/>
        </authorList>
    </citation>
    <scope>NUCLEOTIDE SEQUENCE [LARGE SCALE GENOMIC DNA]</scope>
</reference>
<organism evidence="1 2">
    <name type="scientific">Lithospermum erythrorhizon</name>
    <name type="common">Purple gromwell</name>
    <name type="synonym">Lithospermum officinale var. erythrorhizon</name>
    <dbReference type="NCBI Taxonomy" id="34254"/>
    <lineage>
        <taxon>Eukaryota</taxon>
        <taxon>Viridiplantae</taxon>
        <taxon>Streptophyta</taxon>
        <taxon>Embryophyta</taxon>
        <taxon>Tracheophyta</taxon>
        <taxon>Spermatophyta</taxon>
        <taxon>Magnoliopsida</taxon>
        <taxon>eudicotyledons</taxon>
        <taxon>Gunneridae</taxon>
        <taxon>Pentapetalae</taxon>
        <taxon>asterids</taxon>
        <taxon>lamiids</taxon>
        <taxon>Boraginales</taxon>
        <taxon>Boraginaceae</taxon>
        <taxon>Boraginoideae</taxon>
        <taxon>Lithospermeae</taxon>
        <taxon>Lithospermum</taxon>
    </lineage>
</organism>
<evidence type="ECO:0000313" key="1">
    <source>
        <dbReference type="EMBL" id="GAA0139043.1"/>
    </source>
</evidence>
<comment type="caution">
    <text evidence="1">The sequence shown here is derived from an EMBL/GenBank/DDBJ whole genome shotgun (WGS) entry which is preliminary data.</text>
</comment>
<protein>
    <submittedName>
        <fullName evidence="1">Uncharacterized protein</fullName>
    </submittedName>
</protein>
<dbReference type="AlphaFoldDB" id="A0AAV3NJA4"/>
<proteinExistence type="predicted"/>